<dbReference type="InterPro" id="IPR004158">
    <property type="entry name" value="DUF247_pln"/>
</dbReference>
<dbReference type="OrthoDB" id="1082606at2759"/>
<feature type="transmembrane region" description="Helical" evidence="2">
    <location>
        <begin position="398"/>
        <end position="423"/>
    </location>
</feature>
<proteinExistence type="predicted"/>
<evidence type="ECO:0000313" key="4">
    <source>
        <dbReference type="Proteomes" id="UP000886595"/>
    </source>
</evidence>
<feature type="region of interest" description="Disordered" evidence="1">
    <location>
        <begin position="37"/>
        <end position="58"/>
    </location>
</feature>
<keyword evidence="4" id="KW-1185">Reference proteome</keyword>
<protein>
    <submittedName>
        <fullName evidence="3">Uncharacterized protein</fullName>
    </submittedName>
</protein>
<keyword evidence="2" id="KW-1133">Transmembrane helix</keyword>
<comment type="caution">
    <text evidence="3">The sequence shown here is derived from an EMBL/GenBank/DDBJ whole genome shotgun (WGS) entry which is preliminary data.</text>
</comment>
<dbReference type="PANTHER" id="PTHR31170:SF9">
    <property type="entry name" value="PROTEIN, PUTATIVE (DUF247)-RELATED"/>
    <property type="match status" value="1"/>
</dbReference>
<accession>A0A8X7V6C5</accession>
<reference evidence="3 4" key="1">
    <citation type="submission" date="2020-02" db="EMBL/GenBank/DDBJ databases">
        <authorList>
            <person name="Ma Q."/>
            <person name="Huang Y."/>
            <person name="Song X."/>
            <person name="Pei D."/>
        </authorList>
    </citation>
    <scope>NUCLEOTIDE SEQUENCE [LARGE SCALE GENOMIC DNA]</scope>
    <source>
        <strain evidence="3">Sxm20200214</strain>
        <tissue evidence="3">Leaf</tissue>
    </source>
</reference>
<dbReference type="EMBL" id="JAAMPC010000007">
    <property type="protein sequence ID" value="KAG2301371.1"/>
    <property type="molecule type" value="Genomic_DNA"/>
</dbReference>
<dbReference type="Pfam" id="PF03140">
    <property type="entry name" value="DUF247"/>
    <property type="match status" value="1"/>
</dbReference>
<evidence type="ECO:0000256" key="1">
    <source>
        <dbReference type="SAM" id="MobiDB-lite"/>
    </source>
</evidence>
<name>A0A8X7V6C5_BRACI</name>
<keyword evidence="2" id="KW-0812">Transmembrane</keyword>
<keyword evidence="2" id="KW-0472">Membrane</keyword>
<dbReference type="PANTHER" id="PTHR31170">
    <property type="entry name" value="BNAC04G53230D PROTEIN"/>
    <property type="match status" value="1"/>
</dbReference>
<gene>
    <name evidence="3" type="ORF">Bca52824_030022</name>
</gene>
<sequence length="450" mass="51590">MDPERCIYKVSKSIRKVKPEAYRPQVVLIGLLNRCRKQKVAKDGAGTSSDPKRTNETKPKYVKMEKQKKKYLQSFKERVKPEDIEAMKKTIKDEENHIRESYYESTDWVSPESFVDHILKDSVFIMEFIITHGPNSVHDNPKQTADVKQDLMLLENQLPYFIIEKLFGSHMETLGLKETVEEFILNFFSLKIKKQTNFRHFTDMFRYRESIKRTKSKTKSQVFLNDLTGEVIQGMANADNLSRAGVTFKTPNQLLQQMTSVSIGKETDDFSLHVAFEEGVLVMSSFHADEASETILRNVIGFEQSHAAVVPFTSNYINFINFLITNGRDVEVLTAEGVIRNHMGNPNRVVRMVNDLNLGLKKPKSSQYHSIAMNLIAHYKSRRNRCWATLKKVYFPDLLTGTATFAAMFLLFLTLVGTVASVIQAWKSFESVPPTIIYMTSKADQRNDAP</sequence>
<organism evidence="3 4">
    <name type="scientific">Brassica carinata</name>
    <name type="common">Ethiopian mustard</name>
    <name type="synonym">Abyssinian cabbage</name>
    <dbReference type="NCBI Taxonomy" id="52824"/>
    <lineage>
        <taxon>Eukaryota</taxon>
        <taxon>Viridiplantae</taxon>
        <taxon>Streptophyta</taxon>
        <taxon>Embryophyta</taxon>
        <taxon>Tracheophyta</taxon>
        <taxon>Spermatophyta</taxon>
        <taxon>Magnoliopsida</taxon>
        <taxon>eudicotyledons</taxon>
        <taxon>Gunneridae</taxon>
        <taxon>Pentapetalae</taxon>
        <taxon>rosids</taxon>
        <taxon>malvids</taxon>
        <taxon>Brassicales</taxon>
        <taxon>Brassicaceae</taxon>
        <taxon>Brassiceae</taxon>
        <taxon>Brassica</taxon>
    </lineage>
</organism>
<evidence type="ECO:0000313" key="3">
    <source>
        <dbReference type="EMBL" id="KAG2301371.1"/>
    </source>
</evidence>
<dbReference type="AlphaFoldDB" id="A0A8X7V6C5"/>
<evidence type="ECO:0000256" key="2">
    <source>
        <dbReference type="SAM" id="Phobius"/>
    </source>
</evidence>
<dbReference type="Proteomes" id="UP000886595">
    <property type="component" value="Unassembled WGS sequence"/>
</dbReference>